<accession>A0A6J5TBD7</accession>
<dbReference type="EMBL" id="LR797824">
    <property type="protein sequence ID" value="CAB4241584.1"/>
    <property type="molecule type" value="Genomic_DNA"/>
</dbReference>
<organism evidence="1">
    <name type="scientific">uncultured Caudovirales phage</name>
    <dbReference type="NCBI Taxonomy" id="2100421"/>
    <lineage>
        <taxon>Viruses</taxon>
        <taxon>Duplodnaviria</taxon>
        <taxon>Heunggongvirae</taxon>
        <taxon>Uroviricota</taxon>
        <taxon>Caudoviricetes</taxon>
        <taxon>Peduoviridae</taxon>
        <taxon>Maltschvirus</taxon>
        <taxon>Maltschvirus maltsch</taxon>
    </lineage>
</organism>
<proteinExistence type="predicted"/>
<reference evidence="1" key="1">
    <citation type="submission" date="2020-05" db="EMBL/GenBank/DDBJ databases">
        <authorList>
            <person name="Chiriac C."/>
            <person name="Salcher M."/>
            <person name="Ghai R."/>
            <person name="Kavagutti S V."/>
        </authorList>
    </citation>
    <scope>NUCLEOTIDE SEQUENCE</scope>
</reference>
<sequence>MRVLQQGLIPERTVCPFKEDCPEARNGNCGHAGVEHTVPYSCGYARLFDIFGRGRDKNDG</sequence>
<evidence type="ECO:0000313" key="1">
    <source>
        <dbReference type="EMBL" id="CAB4241584.1"/>
    </source>
</evidence>
<name>A0A6J5TBD7_9CAUD</name>
<gene>
    <name evidence="1" type="ORF">UFOVP71_122</name>
</gene>
<protein>
    <submittedName>
        <fullName evidence="1">Uncharacterized protein</fullName>
    </submittedName>
</protein>